<accession>A0A6P5AHD0</accession>
<feature type="transmembrane region" description="Helical" evidence="6">
    <location>
        <begin position="120"/>
        <end position="138"/>
    </location>
</feature>
<keyword evidence="8" id="KW-1185">Reference proteome</keyword>
<dbReference type="OrthoDB" id="6147321at2759"/>
<feature type="compositionally biased region" description="Polar residues" evidence="5">
    <location>
        <begin position="406"/>
        <end position="417"/>
    </location>
</feature>
<evidence type="ECO:0000259" key="7">
    <source>
        <dbReference type="PROSITE" id="PS50262"/>
    </source>
</evidence>
<dbReference type="AlphaFoldDB" id="A0A6P5AHD0"/>
<evidence type="ECO:0000256" key="6">
    <source>
        <dbReference type="SAM" id="Phobius"/>
    </source>
</evidence>
<evidence type="ECO:0000256" key="3">
    <source>
        <dbReference type="ARBA" id="ARBA00022989"/>
    </source>
</evidence>
<dbReference type="PRINTS" id="PR00237">
    <property type="entry name" value="GPCRRHODOPSN"/>
</dbReference>
<sequence>MKQLPSLGSILSNFSHNLGEIHEIISNTPLSRGLQTAYLVISLVIAAGCNLLLIFLVWKTELLRKPRHYLRCNLALEDIIFTGCMIPSVIYLLFSDYVSISRHLTCVEPLVVPMSTVSMFGTYLLMAIELYYFICHPLHYGTNVTTKRVFIGIVSVRAFALFFGVGPTVIKRLQNSDDSLLCQLEPFNSTNPAAIFRNICGLSVVFAVLAILIIYYIVYKEARKQQERDEQRHLWLCQIKAFRKLAPHIVVLAVSVASYLFLVASGRAVLNGGEKVSTSRLITVVVANRIFLTVSSMVNPIIYSFRQPEFRRALRELCGLSNSNNIPLVPPPPPPVHRGQGVAVINFPVHHDEETSDEALTAASLSQNANGQHGEQAPPSSPDQIQAETEGQQAEHGEQAPPLSPDLTQAKTRGQQTEVHDERAPGHCEAEAVLTVQADVHLNPTPPTTAERSGLPKSAPPQQHGRKMTVETFPPEPKSQKDEDVIDVCGKKETVITRERVRKLAWHDCHESKV</sequence>
<dbReference type="GeneID" id="109482851"/>
<feature type="region of interest" description="Disordered" evidence="5">
    <location>
        <begin position="442"/>
        <end position="485"/>
    </location>
</feature>
<feature type="region of interest" description="Disordered" evidence="5">
    <location>
        <begin position="367"/>
        <end position="425"/>
    </location>
</feature>
<evidence type="ECO:0000313" key="9">
    <source>
        <dbReference type="RefSeq" id="XP_019641251.1"/>
    </source>
</evidence>
<dbReference type="GO" id="GO:0016020">
    <property type="term" value="C:membrane"/>
    <property type="evidence" value="ECO:0007669"/>
    <property type="project" value="UniProtKB-SubCell"/>
</dbReference>
<organism evidence="8 9">
    <name type="scientific">Branchiostoma belcheri</name>
    <name type="common">Amphioxus</name>
    <dbReference type="NCBI Taxonomy" id="7741"/>
    <lineage>
        <taxon>Eukaryota</taxon>
        <taxon>Metazoa</taxon>
        <taxon>Chordata</taxon>
        <taxon>Cephalochordata</taxon>
        <taxon>Leptocardii</taxon>
        <taxon>Amphioxiformes</taxon>
        <taxon>Branchiostomatidae</taxon>
        <taxon>Branchiostoma</taxon>
    </lineage>
</organism>
<dbReference type="SMART" id="SM01381">
    <property type="entry name" value="7TM_GPCR_Srsx"/>
    <property type="match status" value="1"/>
</dbReference>
<feature type="transmembrane region" description="Helical" evidence="6">
    <location>
        <begin position="79"/>
        <end position="100"/>
    </location>
</feature>
<name>A0A6P5AHD0_BRABE</name>
<dbReference type="Gene3D" id="1.20.1070.10">
    <property type="entry name" value="Rhodopsin 7-helix transmembrane proteins"/>
    <property type="match status" value="1"/>
</dbReference>
<keyword evidence="3 6" id="KW-1133">Transmembrane helix</keyword>
<evidence type="ECO:0000256" key="1">
    <source>
        <dbReference type="ARBA" id="ARBA00004370"/>
    </source>
</evidence>
<dbReference type="PANTHER" id="PTHR26451">
    <property type="entry name" value="G_PROTEIN_RECEP_F1_2 DOMAIN-CONTAINING PROTEIN"/>
    <property type="match status" value="1"/>
</dbReference>
<protein>
    <submittedName>
        <fullName evidence="9">Olfactory receptor 6C65-like</fullName>
    </submittedName>
</protein>
<dbReference type="InterPro" id="IPR017452">
    <property type="entry name" value="GPCR_Rhodpsn_7TM"/>
</dbReference>
<dbReference type="PROSITE" id="PS50262">
    <property type="entry name" value="G_PROTEIN_RECEP_F1_2"/>
    <property type="match status" value="1"/>
</dbReference>
<evidence type="ECO:0000256" key="2">
    <source>
        <dbReference type="ARBA" id="ARBA00022692"/>
    </source>
</evidence>
<keyword evidence="2 6" id="KW-0812">Transmembrane</keyword>
<dbReference type="Pfam" id="PF00001">
    <property type="entry name" value="7tm_1"/>
    <property type="match status" value="1"/>
</dbReference>
<dbReference type="PANTHER" id="PTHR26451:SF897">
    <property type="entry name" value="TRACE AMINE-ASSOCIATED RECEPTOR 5-LIKE"/>
    <property type="match status" value="1"/>
</dbReference>
<feature type="transmembrane region" description="Helical" evidence="6">
    <location>
        <begin position="150"/>
        <end position="170"/>
    </location>
</feature>
<dbReference type="Proteomes" id="UP000515135">
    <property type="component" value="Unplaced"/>
</dbReference>
<feature type="compositionally biased region" description="Polar residues" evidence="5">
    <location>
        <begin position="382"/>
        <end position="392"/>
    </location>
</feature>
<feature type="transmembrane region" description="Helical" evidence="6">
    <location>
        <begin position="249"/>
        <end position="269"/>
    </location>
</feature>
<feature type="transmembrane region" description="Helical" evidence="6">
    <location>
        <begin position="37"/>
        <end position="58"/>
    </location>
</feature>
<feature type="domain" description="G-protein coupled receptors family 1 profile" evidence="7">
    <location>
        <begin position="49"/>
        <end position="303"/>
    </location>
</feature>
<feature type="transmembrane region" description="Helical" evidence="6">
    <location>
        <begin position="195"/>
        <end position="218"/>
    </location>
</feature>
<evidence type="ECO:0000313" key="8">
    <source>
        <dbReference type="Proteomes" id="UP000515135"/>
    </source>
</evidence>
<dbReference type="RefSeq" id="XP_019641251.1">
    <property type="nucleotide sequence ID" value="XM_019785692.1"/>
</dbReference>
<evidence type="ECO:0000256" key="5">
    <source>
        <dbReference type="SAM" id="MobiDB-lite"/>
    </source>
</evidence>
<reference evidence="9" key="1">
    <citation type="submission" date="2025-08" db="UniProtKB">
        <authorList>
            <consortium name="RefSeq"/>
        </authorList>
    </citation>
    <scope>IDENTIFICATION</scope>
    <source>
        <tissue evidence="9">Gonad</tissue>
    </source>
</reference>
<dbReference type="CDD" id="cd00637">
    <property type="entry name" value="7tm_classA_rhodopsin-like"/>
    <property type="match status" value="1"/>
</dbReference>
<dbReference type="GO" id="GO:0004930">
    <property type="term" value="F:G protein-coupled receptor activity"/>
    <property type="evidence" value="ECO:0007669"/>
    <property type="project" value="InterPro"/>
</dbReference>
<proteinExistence type="predicted"/>
<dbReference type="InterPro" id="IPR052921">
    <property type="entry name" value="GPCR1_Superfamily_Member"/>
</dbReference>
<dbReference type="InterPro" id="IPR000276">
    <property type="entry name" value="GPCR_Rhodpsn"/>
</dbReference>
<dbReference type="SUPFAM" id="SSF81321">
    <property type="entry name" value="Family A G protein-coupled receptor-like"/>
    <property type="match status" value="1"/>
</dbReference>
<keyword evidence="4 6" id="KW-0472">Membrane</keyword>
<feature type="transmembrane region" description="Helical" evidence="6">
    <location>
        <begin position="281"/>
        <end position="305"/>
    </location>
</feature>
<evidence type="ECO:0000256" key="4">
    <source>
        <dbReference type="ARBA" id="ARBA00023136"/>
    </source>
</evidence>
<comment type="subcellular location">
    <subcellularLocation>
        <location evidence="1">Membrane</location>
    </subcellularLocation>
</comment>
<dbReference type="KEGG" id="bbel:109482851"/>
<gene>
    <name evidence="9" type="primary">LOC109482851</name>
</gene>